<feature type="region of interest" description="Disordered" evidence="1">
    <location>
        <begin position="225"/>
        <end position="275"/>
    </location>
</feature>
<feature type="region of interest" description="Disordered" evidence="1">
    <location>
        <begin position="386"/>
        <end position="426"/>
    </location>
</feature>
<dbReference type="GO" id="GO:0006780">
    <property type="term" value="P:uroporphyrinogen III biosynthetic process"/>
    <property type="evidence" value="ECO:0007669"/>
    <property type="project" value="InterPro"/>
</dbReference>
<dbReference type="GeneID" id="28901298"/>
<dbReference type="UniPathway" id="UPA00251">
    <property type="reaction ID" value="UER00320"/>
</dbReference>
<feature type="domain" description="Tetrapyrrole biosynthesis uroporphyrinogen III synthase" evidence="2">
    <location>
        <begin position="88"/>
        <end position="227"/>
    </location>
</feature>
<feature type="region of interest" description="Disordered" evidence="1">
    <location>
        <begin position="62"/>
        <end position="92"/>
    </location>
</feature>
<dbReference type="OrthoDB" id="5595751at2759"/>
<feature type="compositionally biased region" description="Low complexity" evidence="1">
    <location>
        <begin position="63"/>
        <end position="84"/>
    </location>
</feature>
<evidence type="ECO:0000259" key="2">
    <source>
        <dbReference type="Pfam" id="PF02602"/>
    </source>
</evidence>
<dbReference type="GO" id="GO:0005829">
    <property type="term" value="C:cytosol"/>
    <property type="evidence" value="ECO:0007669"/>
    <property type="project" value="TreeGrafter"/>
</dbReference>
<feature type="compositionally biased region" description="Polar residues" evidence="1">
    <location>
        <begin position="149"/>
        <end position="172"/>
    </location>
</feature>
<feature type="compositionally biased region" description="Low complexity" evidence="1">
    <location>
        <begin position="337"/>
        <end position="353"/>
    </location>
</feature>
<dbReference type="AlphaFoldDB" id="A0A165G6T5"/>
<organism evidence="3 4">
    <name type="scientific">Xylona heveae (strain CBS 132557 / TC161)</name>
    <dbReference type="NCBI Taxonomy" id="1328760"/>
    <lineage>
        <taxon>Eukaryota</taxon>
        <taxon>Fungi</taxon>
        <taxon>Dikarya</taxon>
        <taxon>Ascomycota</taxon>
        <taxon>Pezizomycotina</taxon>
        <taxon>Xylonomycetes</taxon>
        <taxon>Xylonales</taxon>
        <taxon>Xylonaceae</taxon>
        <taxon>Xylona</taxon>
    </lineage>
</organism>
<dbReference type="RefSeq" id="XP_018187360.1">
    <property type="nucleotide sequence ID" value="XM_018336161.1"/>
</dbReference>
<dbReference type="InterPro" id="IPR036108">
    <property type="entry name" value="4pyrrol_syn_uPrphyn_synt_sf"/>
</dbReference>
<evidence type="ECO:0000256" key="1">
    <source>
        <dbReference type="SAM" id="MobiDB-lite"/>
    </source>
</evidence>
<keyword evidence="4" id="KW-1185">Reference proteome</keyword>
<dbReference type="InterPro" id="IPR003754">
    <property type="entry name" value="4pyrrol_synth_uPrphyn_synth"/>
</dbReference>
<name>A0A165G6T5_XYLHT</name>
<proteinExistence type="predicted"/>
<dbReference type="Proteomes" id="UP000076632">
    <property type="component" value="Unassembled WGS sequence"/>
</dbReference>
<reference evidence="3 4" key="1">
    <citation type="journal article" date="2016" name="Fungal Biol.">
        <title>The genome of Xylona heveae provides a window into fungal endophytism.</title>
        <authorList>
            <person name="Gazis R."/>
            <person name="Kuo A."/>
            <person name="Riley R."/>
            <person name="LaButti K."/>
            <person name="Lipzen A."/>
            <person name="Lin J."/>
            <person name="Amirebrahimi M."/>
            <person name="Hesse C.N."/>
            <person name="Spatafora J.W."/>
            <person name="Henrissat B."/>
            <person name="Hainaut M."/>
            <person name="Grigoriev I.V."/>
            <person name="Hibbett D.S."/>
        </authorList>
    </citation>
    <scope>NUCLEOTIDE SEQUENCE [LARGE SCALE GENOMIC DNA]</scope>
    <source>
        <strain evidence="3 4">TC161</strain>
    </source>
</reference>
<dbReference type="STRING" id="1328760.A0A165G6T5"/>
<protein>
    <recommendedName>
        <fullName evidence="2">Tetrapyrrole biosynthesis uroporphyrinogen III synthase domain-containing protein</fullName>
    </recommendedName>
</protein>
<feature type="compositionally biased region" description="Basic and acidic residues" evidence="1">
    <location>
        <begin position="244"/>
        <end position="253"/>
    </location>
</feature>
<dbReference type="EMBL" id="KV407460">
    <property type="protein sequence ID" value="KZF21805.1"/>
    <property type="molecule type" value="Genomic_DNA"/>
</dbReference>
<feature type="region of interest" description="Disordered" evidence="1">
    <location>
        <begin position="149"/>
        <end position="178"/>
    </location>
</feature>
<evidence type="ECO:0000313" key="3">
    <source>
        <dbReference type="EMBL" id="KZF21805.1"/>
    </source>
</evidence>
<dbReference type="InterPro" id="IPR039793">
    <property type="entry name" value="UROS/Hem4"/>
</dbReference>
<evidence type="ECO:0000313" key="4">
    <source>
        <dbReference type="Proteomes" id="UP000076632"/>
    </source>
</evidence>
<gene>
    <name evidence="3" type="ORF">L228DRAFT_283934</name>
</gene>
<dbReference type="GO" id="GO:0004852">
    <property type="term" value="F:uroporphyrinogen-III synthase activity"/>
    <property type="evidence" value="ECO:0007669"/>
    <property type="project" value="InterPro"/>
</dbReference>
<dbReference type="SUPFAM" id="SSF69618">
    <property type="entry name" value="HemD-like"/>
    <property type="match status" value="2"/>
</dbReference>
<dbReference type="GO" id="GO:0006782">
    <property type="term" value="P:protoporphyrinogen IX biosynthetic process"/>
    <property type="evidence" value="ECO:0007669"/>
    <property type="project" value="UniProtKB-UniPathway"/>
</dbReference>
<dbReference type="PANTHER" id="PTHR12390:SF0">
    <property type="entry name" value="UROPORPHYRINOGEN-III SYNTHASE"/>
    <property type="match status" value="1"/>
</dbReference>
<dbReference type="Gene3D" id="3.40.50.10090">
    <property type="match status" value="2"/>
</dbReference>
<sequence length="475" mass="50702">MSSKTSNPLPIPVLLLKTKSTPNDGYDELFSRDPPGVFTPRFVPVLEHRFHAEHMKLVKKLLSPSPSSSSSPTNSSSFPTKSSFEGPNPRYGGMIFTSQRAVEAFAQVVDDVRSENSLPPDAPLLSPKIPLYTVGPATARALTSINVCSASDESRPSNPRDSAETNTEQETYGPNIHGYESGNGAALADYILPHYNNLYRHCAPSSVPPLLFLVGEQRRAIIPDTLKSGIPNSPGAKCAAKSADGTDRTDRTGGTDAGSSKLDENAGINESSTQQAYKPIQVDELVVYETGVMEPFEQDFRAVLDATSSSSSSSSCPSSTSPPSSWKPSSTNDNANTSISSTSPTQSSTQQAQAEPATRWVVVFSPTGCDTMLRCLGWLDPATGKANSELQTPEQRRHLSSFSSPLSSSASAALSTRTSAKEGTRARSVQTYIATIGPTTRDYLRDTFGFDPDVSAAKPSPEGLMAGIEGYMRCP</sequence>
<dbReference type="OMA" id="QPHDAYE"/>
<feature type="compositionally biased region" description="Low complexity" evidence="1">
    <location>
        <begin position="400"/>
        <end position="415"/>
    </location>
</feature>
<dbReference type="PANTHER" id="PTHR12390">
    <property type="entry name" value="UROPORPHYRINOGEN III SYNTHASE"/>
    <property type="match status" value="1"/>
</dbReference>
<accession>A0A165G6T5</accession>
<dbReference type="InParanoid" id="A0A165G6T5"/>
<feature type="region of interest" description="Disordered" evidence="1">
    <location>
        <begin position="307"/>
        <end position="356"/>
    </location>
</feature>
<feature type="compositionally biased region" description="Low complexity" evidence="1">
    <location>
        <begin position="308"/>
        <end position="330"/>
    </location>
</feature>
<dbReference type="Pfam" id="PF02602">
    <property type="entry name" value="HEM4"/>
    <property type="match status" value="1"/>
</dbReference>